<comment type="caution">
    <text evidence="13">The sequence shown here is derived from an EMBL/GenBank/DDBJ whole genome shotgun (WGS) entry which is preliminary data.</text>
</comment>
<dbReference type="InterPro" id="IPR018095">
    <property type="entry name" value="Thymidylate_kin_CS"/>
</dbReference>
<dbReference type="Gene3D" id="3.40.50.300">
    <property type="entry name" value="P-loop containing nucleotide triphosphate hydrolases"/>
    <property type="match status" value="1"/>
</dbReference>
<proteinExistence type="inferred from homology"/>
<name>A0ABS5RWR6_9HYPH</name>
<dbReference type="InterPro" id="IPR018094">
    <property type="entry name" value="Thymidylate_kinase"/>
</dbReference>
<dbReference type="Proteomes" id="UP001297272">
    <property type="component" value="Unassembled WGS sequence"/>
</dbReference>
<dbReference type="InterPro" id="IPR027417">
    <property type="entry name" value="P-loop_NTPase"/>
</dbReference>
<keyword evidence="14" id="KW-1185">Reference proteome</keyword>
<dbReference type="CDD" id="cd01672">
    <property type="entry name" value="TMPK"/>
    <property type="match status" value="1"/>
</dbReference>
<dbReference type="PANTHER" id="PTHR10344:SF4">
    <property type="entry name" value="UMP-CMP KINASE 2, MITOCHONDRIAL"/>
    <property type="match status" value="1"/>
</dbReference>
<comment type="catalytic activity">
    <reaction evidence="10 11">
        <text>dTMP + ATP = dTDP + ADP</text>
        <dbReference type="Rhea" id="RHEA:13517"/>
        <dbReference type="ChEBI" id="CHEBI:30616"/>
        <dbReference type="ChEBI" id="CHEBI:58369"/>
        <dbReference type="ChEBI" id="CHEBI:63528"/>
        <dbReference type="ChEBI" id="CHEBI:456216"/>
        <dbReference type="EC" id="2.7.4.9"/>
    </reaction>
</comment>
<dbReference type="SUPFAM" id="SSF52540">
    <property type="entry name" value="P-loop containing nucleoside triphosphate hydrolases"/>
    <property type="match status" value="1"/>
</dbReference>
<accession>A0ABS5RWR6</accession>
<evidence type="ECO:0000256" key="5">
    <source>
        <dbReference type="ARBA" id="ARBA00022727"/>
    </source>
</evidence>
<evidence type="ECO:0000313" key="14">
    <source>
        <dbReference type="Proteomes" id="UP001297272"/>
    </source>
</evidence>
<dbReference type="NCBIfam" id="TIGR00041">
    <property type="entry name" value="DTMP_kinase"/>
    <property type="match status" value="1"/>
</dbReference>
<keyword evidence="7 11" id="KW-0418">Kinase</keyword>
<comment type="function">
    <text evidence="11">Phosphorylation of dTMP to form dTDP in both de novo and salvage pathways of dTTP synthesis.</text>
</comment>
<evidence type="ECO:0000256" key="7">
    <source>
        <dbReference type="ARBA" id="ARBA00022777"/>
    </source>
</evidence>
<evidence type="ECO:0000256" key="11">
    <source>
        <dbReference type="HAMAP-Rule" id="MF_00165"/>
    </source>
</evidence>
<dbReference type="PROSITE" id="PS01331">
    <property type="entry name" value="THYMIDYLATE_KINASE"/>
    <property type="match status" value="1"/>
</dbReference>
<evidence type="ECO:0000256" key="8">
    <source>
        <dbReference type="ARBA" id="ARBA00022840"/>
    </source>
</evidence>
<evidence type="ECO:0000259" key="12">
    <source>
        <dbReference type="Pfam" id="PF02223"/>
    </source>
</evidence>
<evidence type="ECO:0000256" key="10">
    <source>
        <dbReference type="ARBA" id="ARBA00048743"/>
    </source>
</evidence>
<keyword evidence="4 11" id="KW-0808">Transferase</keyword>
<evidence type="ECO:0000256" key="2">
    <source>
        <dbReference type="ARBA" id="ARBA00012980"/>
    </source>
</evidence>
<protein>
    <recommendedName>
        <fullName evidence="3 11">Thymidylate kinase</fullName>
        <ecNumber evidence="2 11">2.7.4.9</ecNumber>
    </recommendedName>
    <alternativeName>
        <fullName evidence="9 11">dTMP kinase</fullName>
    </alternativeName>
</protein>
<dbReference type="EC" id="2.7.4.9" evidence="2 11"/>
<evidence type="ECO:0000313" key="13">
    <source>
        <dbReference type="EMBL" id="MBS9721500.1"/>
    </source>
</evidence>
<evidence type="ECO:0000256" key="1">
    <source>
        <dbReference type="ARBA" id="ARBA00009776"/>
    </source>
</evidence>
<sequence>MQVQYLVDVLRSMDLKVVQTKEPDGGWIGAGVRTILVAPRPAKLSPLEEMLLISAARVDHVRSVLRPALQAGSWVVSDRFLDSTYAFQVYGSDIAVDLFEKIAQAVVGETLPDFTFILDIDPETALERRSARGSTGEADPAEATRDFVRIREGLLNAARKDSARYHVIDATRAATEVSEEILSIVTRAGLIGSSELQN</sequence>
<comment type="caution">
    <text evidence="11">Lacks conserved residue(s) required for the propagation of feature annotation.</text>
</comment>
<gene>
    <name evidence="11 13" type="primary">tmk</name>
    <name evidence="13" type="ORF">JYU29_12480</name>
</gene>
<evidence type="ECO:0000256" key="4">
    <source>
        <dbReference type="ARBA" id="ARBA00022679"/>
    </source>
</evidence>
<dbReference type="Pfam" id="PF02223">
    <property type="entry name" value="Thymidylate_kin"/>
    <property type="match status" value="1"/>
</dbReference>
<comment type="similarity">
    <text evidence="1 11">Belongs to the thymidylate kinase family.</text>
</comment>
<dbReference type="EMBL" id="JAFMNX010000003">
    <property type="protein sequence ID" value="MBS9721500.1"/>
    <property type="molecule type" value="Genomic_DNA"/>
</dbReference>
<keyword evidence="8 11" id="KW-0067">ATP-binding</keyword>
<feature type="domain" description="Thymidylate kinase-like" evidence="12">
    <location>
        <begin position="2"/>
        <end position="181"/>
    </location>
</feature>
<evidence type="ECO:0000256" key="3">
    <source>
        <dbReference type="ARBA" id="ARBA00017144"/>
    </source>
</evidence>
<dbReference type="InterPro" id="IPR039430">
    <property type="entry name" value="Thymidylate_kin-like_dom"/>
</dbReference>
<dbReference type="PANTHER" id="PTHR10344">
    <property type="entry name" value="THYMIDYLATE KINASE"/>
    <property type="match status" value="1"/>
</dbReference>
<reference evidence="13 14" key="1">
    <citation type="submission" date="2021-03" db="EMBL/GenBank/DDBJ databases">
        <title>Tianweitania aestuarii sp. nov., isolated from a tidal flat.</title>
        <authorList>
            <person name="Park S."/>
            <person name="Yoon J.-H."/>
        </authorList>
    </citation>
    <scope>NUCLEOTIDE SEQUENCE [LARGE SCALE GENOMIC DNA]</scope>
    <source>
        <strain evidence="13 14">BSSL-BM11</strain>
    </source>
</reference>
<dbReference type="GO" id="GO:0004798">
    <property type="term" value="F:dTMP kinase activity"/>
    <property type="evidence" value="ECO:0007669"/>
    <property type="project" value="UniProtKB-EC"/>
</dbReference>
<organism evidence="13 14">
    <name type="scientific">Tianweitania aestuarii</name>
    <dbReference type="NCBI Taxonomy" id="2814886"/>
    <lineage>
        <taxon>Bacteria</taxon>
        <taxon>Pseudomonadati</taxon>
        <taxon>Pseudomonadota</taxon>
        <taxon>Alphaproteobacteria</taxon>
        <taxon>Hyphomicrobiales</taxon>
        <taxon>Phyllobacteriaceae</taxon>
        <taxon>Tianweitania</taxon>
    </lineage>
</organism>
<dbReference type="HAMAP" id="MF_00165">
    <property type="entry name" value="Thymidylate_kinase"/>
    <property type="match status" value="1"/>
</dbReference>
<evidence type="ECO:0000256" key="9">
    <source>
        <dbReference type="ARBA" id="ARBA00029962"/>
    </source>
</evidence>
<keyword evidence="5 11" id="KW-0545">Nucleotide biosynthesis</keyword>
<evidence type="ECO:0000256" key="6">
    <source>
        <dbReference type="ARBA" id="ARBA00022741"/>
    </source>
</evidence>
<keyword evidence="6 11" id="KW-0547">Nucleotide-binding</keyword>